<keyword evidence="6" id="KW-1185">Reference proteome</keyword>
<name>A0ABT2LUJ0_9HYPH</name>
<evidence type="ECO:0000259" key="4">
    <source>
        <dbReference type="Pfam" id="PF13629"/>
    </source>
</evidence>
<accession>A0ABT2LUJ0</accession>
<feature type="chain" id="PRO_5045759968" evidence="2">
    <location>
        <begin position="32"/>
        <end position="428"/>
    </location>
</feature>
<evidence type="ECO:0000256" key="2">
    <source>
        <dbReference type="SAM" id="SignalP"/>
    </source>
</evidence>
<comment type="caution">
    <text evidence="5">The sequence shown here is derived from an EMBL/GenBank/DDBJ whole genome shotgun (WGS) entry which is preliminary data.</text>
</comment>
<dbReference type="InterPro" id="IPR032789">
    <property type="entry name" value="T2SS-T3SS_pil_N"/>
</dbReference>
<feature type="domain" description="Pilus formation protein N-terminal" evidence="4">
    <location>
        <begin position="39"/>
        <end position="106"/>
    </location>
</feature>
<dbReference type="PANTHER" id="PTHR30332">
    <property type="entry name" value="PROBABLE GENERAL SECRETION PATHWAY PROTEIN D"/>
    <property type="match status" value="1"/>
</dbReference>
<keyword evidence="2" id="KW-0732">Signal</keyword>
<dbReference type="InterPro" id="IPR050810">
    <property type="entry name" value="Bact_Secretion_Sys_Channel"/>
</dbReference>
<protein>
    <submittedName>
        <fullName evidence="5">Type II and III secretion system protein family protein</fullName>
    </submittedName>
</protein>
<sequence length="428" mass="45527">MARLMECWSLHRIAAALAALFIVAFGEAAQAQTSAPGGQVDLHVGQGRIFRFEQPVESVLIADTSVADLQIVSADVIYVFGLKPGTTNLIAVSANQQVEAYMQLQVSADSAAAAAAANRLQPTSMTELTFLGDRIVALGRVRDIGEAVDIDNVARSHSPSDQPPLNNTIIDGSQQVNIRVRFAEVSRSELQAYGLDWNVTVTDGSFNFGLLNNVGDPNLGFGIGAGNVNIEVLLEALQRNEIVKILAEPNLTAVSGQTASFLAGGEVPVPIPQGNDTIAVEYKPFGVSLRFTPTLIGNNRIALNVRPEVSTLSDSGGVSIDGLSLPSFVVRRADTTVEVASGQTFAIAGLFQQRLTRNLQKVPVLADVPVLGALFQSQRYQRQETELVILITPHLVNPVSGGRLATPLDRPAPQPRAKNTTGIGLIVK</sequence>
<dbReference type="Pfam" id="PF00263">
    <property type="entry name" value="Secretin"/>
    <property type="match status" value="1"/>
</dbReference>
<comment type="similarity">
    <text evidence="1">Belongs to the bacterial secretin family.</text>
</comment>
<dbReference type="Pfam" id="PF13629">
    <property type="entry name" value="T2SS-T3SS_pil_N"/>
    <property type="match status" value="1"/>
</dbReference>
<dbReference type="Proteomes" id="UP001320831">
    <property type="component" value="Unassembled WGS sequence"/>
</dbReference>
<evidence type="ECO:0000256" key="1">
    <source>
        <dbReference type="RuleBase" id="RU004003"/>
    </source>
</evidence>
<feature type="domain" description="Type II/III secretion system secretin-like" evidence="3">
    <location>
        <begin position="236"/>
        <end position="396"/>
    </location>
</feature>
<feature type="signal peptide" evidence="2">
    <location>
        <begin position="1"/>
        <end position="31"/>
    </location>
</feature>
<evidence type="ECO:0000313" key="6">
    <source>
        <dbReference type="Proteomes" id="UP001320831"/>
    </source>
</evidence>
<organism evidence="5 6">
    <name type="scientific">Chelativorans salis</name>
    <dbReference type="NCBI Taxonomy" id="2978478"/>
    <lineage>
        <taxon>Bacteria</taxon>
        <taxon>Pseudomonadati</taxon>
        <taxon>Pseudomonadota</taxon>
        <taxon>Alphaproteobacteria</taxon>
        <taxon>Hyphomicrobiales</taxon>
        <taxon>Phyllobacteriaceae</taxon>
        <taxon>Chelativorans</taxon>
    </lineage>
</organism>
<evidence type="ECO:0000259" key="3">
    <source>
        <dbReference type="Pfam" id="PF00263"/>
    </source>
</evidence>
<evidence type="ECO:0000313" key="5">
    <source>
        <dbReference type="EMBL" id="MCT7376849.1"/>
    </source>
</evidence>
<dbReference type="PANTHER" id="PTHR30332:SF17">
    <property type="entry name" value="TYPE IV PILIATION SYSTEM PROTEIN DR_0774-RELATED"/>
    <property type="match status" value="1"/>
</dbReference>
<dbReference type="EMBL" id="JAOCZP010000005">
    <property type="protein sequence ID" value="MCT7376849.1"/>
    <property type="molecule type" value="Genomic_DNA"/>
</dbReference>
<gene>
    <name evidence="5" type="ORF">N5A92_17600</name>
</gene>
<proteinExistence type="inferred from homology"/>
<reference evidence="5 6" key="1">
    <citation type="submission" date="2022-09" db="EMBL/GenBank/DDBJ databases">
        <title>Chelativorans salina sp. nov., a novel slightly halophilic bacterium isolated from a saline lake sediment enrichment.</title>
        <authorList>
            <person name="Gao L."/>
            <person name="Fang B.-Z."/>
            <person name="Li W.-J."/>
        </authorList>
    </citation>
    <scope>NUCLEOTIDE SEQUENCE [LARGE SCALE GENOMIC DNA]</scope>
    <source>
        <strain evidence="5 6">EGI FJ00035</strain>
    </source>
</reference>
<dbReference type="InterPro" id="IPR001775">
    <property type="entry name" value="GspD/PilQ"/>
</dbReference>
<dbReference type="PRINTS" id="PR00811">
    <property type="entry name" value="BCTERIALGSPD"/>
</dbReference>
<dbReference type="InterPro" id="IPR004846">
    <property type="entry name" value="T2SS/T3SS_dom"/>
</dbReference>